<evidence type="ECO:0008006" key="8">
    <source>
        <dbReference type="Google" id="ProtNLM"/>
    </source>
</evidence>
<proteinExistence type="predicted"/>
<comment type="subcellular location">
    <subcellularLocation>
        <location evidence="1">Membrane</location>
        <topology evidence="1">Multi-pass membrane protein</topology>
    </subcellularLocation>
</comment>
<evidence type="ECO:0000256" key="1">
    <source>
        <dbReference type="ARBA" id="ARBA00004141"/>
    </source>
</evidence>
<feature type="transmembrane region" description="Helical" evidence="5">
    <location>
        <begin position="12"/>
        <end position="31"/>
    </location>
</feature>
<evidence type="ECO:0000256" key="5">
    <source>
        <dbReference type="SAM" id="Phobius"/>
    </source>
</evidence>
<keyword evidence="4 5" id="KW-0472">Membrane</keyword>
<dbReference type="AlphaFoldDB" id="A0AA85ER34"/>
<evidence type="ECO:0000256" key="3">
    <source>
        <dbReference type="ARBA" id="ARBA00022989"/>
    </source>
</evidence>
<keyword evidence="3 5" id="KW-1133">Transmembrane helix</keyword>
<dbReference type="InterPro" id="IPR008952">
    <property type="entry name" value="Tetraspanin_EC2_sf"/>
</dbReference>
<dbReference type="GO" id="GO:0016020">
    <property type="term" value="C:membrane"/>
    <property type="evidence" value="ECO:0007669"/>
    <property type="project" value="UniProtKB-SubCell"/>
</dbReference>
<feature type="transmembrane region" description="Helical" evidence="5">
    <location>
        <begin position="76"/>
        <end position="98"/>
    </location>
</feature>
<keyword evidence="2 5" id="KW-0812">Transmembrane</keyword>
<dbReference type="Proteomes" id="UP000050792">
    <property type="component" value="Unassembled WGS sequence"/>
</dbReference>
<dbReference type="SUPFAM" id="SSF48652">
    <property type="entry name" value="Tetraspanin"/>
    <property type="match status" value="1"/>
</dbReference>
<dbReference type="WBParaSite" id="SRDH1_19270.1">
    <property type="protein sequence ID" value="SRDH1_19270.1"/>
    <property type="gene ID" value="SRDH1_19270"/>
</dbReference>
<evidence type="ECO:0000313" key="7">
    <source>
        <dbReference type="WBParaSite" id="SRDH1_19270.1"/>
    </source>
</evidence>
<keyword evidence="6" id="KW-1185">Reference proteome</keyword>
<protein>
    <recommendedName>
        <fullName evidence="8">Tetraspanin</fullName>
    </recommendedName>
</protein>
<evidence type="ECO:0000256" key="2">
    <source>
        <dbReference type="ARBA" id="ARBA00022692"/>
    </source>
</evidence>
<dbReference type="InterPro" id="IPR018499">
    <property type="entry name" value="Tetraspanin/Peripherin"/>
</dbReference>
<name>A0AA85ER34_9TREM</name>
<sequence length="271" mass="32508">MYYIYVRRILYFWLFGLVIFYGTIAVILHVYKHQFNILIDTNNNNNQLIGSFYSILACLMLINVSLAIGTFKIGKCFLMIIFIIVSLMIFIGEMLFLIKVYQYRENVFLGYQMIDKFIKNLVKVYNTCEIGRFILDHIHIYFDCCGYDEWHREWINNTRQISKNDTSQLIIDHWVPNSCCKKIYQSDKFCGYAIYHTFINNDYFIKLRESYQPIYIPNKWYIKLNNDPCPELIYIWLGEIPVYLLMFGFMVIVARILYTIYAILDFAKTKK</sequence>
<organism evidence="6 7">
    <name type="scientific">Schistosoma rodhaini</name>
    <dbReference type="NCBI Taxonomy" id="6188"/>
    <lineage>
        <taxon>Eukaryota</taxon>
        <taxon>Metazoa</taxon>
        <taxon>Spiralia</taxon>
        <taxon>Lophotrochozoa</taxon>
        <taxon>Platyhelminthes</taxon>
        <taxon>Trematoda</taxon>
        <taxon>Digenea</taxon>
        <taxon>Strigeidida</taxon>
        <taxon>Schistosomatoidea</taxon>
        <taxon>Schistosomatidae</taxon>
        <taxon>Schistosoma</taxon>
    </lineage>
</organism>
<reference evidence="7" key="2">
    <citation type="submission" date="2023-11" db="UniProtKB">
        <authorList>
            <consortium name="WormBaseParasite"/>
        </authorList>
    </citation>
    <scope>IDENTIFICATION</scope>
</reference>
<dbReference type="Gene3D" id="1.10.1450.10">
    <property type="entry name" value="Tetraspanin"/>
    <property type="match status" value="1"/>
</dbReference>
<evidence type="ECO:0000313" key="6">
    <source>
        <dbReference type="Proteomes" id="UP000050792"/>
    </source>
</evidence>
<feature type="transmembrane region" description="Helical" evidence="5">
    <location>
        <begin position="240"/>
        <end position="264"/>
    </location>
</feature>
<accession>A0AA85ER34</accession>
<feature type="transmembrane region" description="Helical" evidence="5">
    <location>
        <begin position="51"/>
        <end position="69"/>
    </location>
</feature>
<dbReference type="Pfam" id="PF00335">
    <property type="entry name" value="Tetraspanin"/>
    <property type="match status" value="1"/>
</dbReference>
<evidence type="ECO:0000256" key="4">
    <source>
        <dbReference type="ARBA" id="ARBA00023136"/>
    </source>
</evidence>
<reference evidence="6" key="1">
    <citation type="submission" date="2022-06" db="EMBL/GenBank/DDBJ databases">
        <authorList>
            <person name="Berger JAMES D."/>
            <person name="Berger JAMES D."/>
        </authorList>
    </citation>
    <scope>NUCLEOTIDE SEQUENCE [LARGE SCALE GENOMIC DNA]</scope>
</reference>